<dbReference type="OrthoDB" id="280734at2"/>
<dbReference type="AlphaFoldDB" id="A0A5B9QHG5"/>
<reference evidence="1 2" key="1">
    <citation type="submission" date="2019-08" db="EMBL/GenBank/DDBJ databases">
        <title>Deep-cultivation of Planctomycetes and their phenomic and genomic characterization uncovers novel biology.</title>
        <authorList>
            <person name="Wiegand S."/>
            <person name="Jogler M."/>
            <person name="Boedeker C."/>
            <person name="Pinto D."/>
            <person name="Vollmers J."/>
            <person name="Rivas-Marin E."/>
            <person name="Kohn T."/>
            <person name="Peeters S.H."/>
            <person name="Heuer A."/>
            <person name="Rast P."/>
            <person name="Oberbeckmann S."/>
            <person name="Bunk B."/>
            <person name="Jeske O."/>
            <person name="Meyerdierks A."/>
            <person name="Storesund J.E."/>
            <person name="Kallscheuer N."/>
            <person name="Luecker S."/>
            <person name="Lage O.M."/>
            <person name="Pohl T."/>
            <person name="Merkel B.J."/>
            <person name="Hornburger P."/>
            <person name="Mueller R.-W."/>
            <person name="Bruemmer F."/>
            <person name="Labrenz M."/>
            <person name="Spormann A.M."/>
            <person name="Op den Camp H."/>
            <person name="Overmann J."/>
            <person name="Amann R."/>
            <person name="Jetten M.S.M."/>
            <person name="Mascher T."/>
            <person name="Medema M.H."/>
            <person name="Devos D.P."/>
            <person name="Kaster A.-K."/>
            <person name="Ovreas L."/>
            <person name="Rohde M."/>
            <person name="Galperin M.Y."/>
            <person name="Jogler C."/>
        </authorList>
    </citation>
    <scope>NUCLEOTIDE SEQUENCE [LARGE SCALE GENOMIC DNA]</scope>
    <source>
        <strain evidence="1 2">Pr1d</strain>
    </source>
</reference>
<dbReference type="InterPro" id="IPR036515">
    <property type="entry name" value="Transposase_17_sf"/>
</dbReference>
<keyword evidence="2" id="KW-1185">Reference proteome</keyword>
<dbReference type="SUPFAM" id="SSF143422">
    <property type="entry name" value="Transposase IS200-like"/>
    <property type="match status" value="1"/>
</dbReference>
<evidence type="ECO:0000313" key="2">
    <source>
        <dbReference type="Proteomes" id="UP000323917"/>
    </source>
</evidence>
<protein>
    <submittedName>
        <fullName evidence="1">Uncharacterized protein</fullName>
    </submittedName>
</protein>
<sequence length="160" mass="18879">MPCFLFTCHAHGSWMPDREQGYVKRGKGILPTDLHMNRLYTESIVETFVLFDSNMQIALIESLLESAPKQKFELYAVATDRTHVHALLSWCDQRKGTKLRGLVKGSLSRYLNKKSERRTWLAEKGSCKQVKHRGHFDHLKVIYLPMHRGWKWDRERGFYR</sequence>
<proteinExistence type="predicted"/>
<dbReference type="KEGG" id="bgok:Pr1d_44550"/>
<name>A0A5B9QHG5_9BACT</name>
<accession>A0A5B9QHG5</accession>
<dbReference type="RefSeq" id="WP_148075388.1">
    <property type="nucleotide sequence ID" value="NZ_CP042913.1"/>
</dbReference>
<dbReference type="EMBL" id="CP042913">
    <property type="protein sequence ID" value="QEG37115.1"/>
    <property type="molecule type" value="Genomic_DNA"/>
</dbReference>
<dbReference type="Gene3D" id="3.30.70.1290">
    <property type="entry name" value="Transposase IS200-like"/>
    <property type="match status" value="1"/>
</dbReference>
<evidence type="ECO:0000313" key="1">
    <source>
        <dbReference type="EMBL" id="QEG37115.1"/>
    </source>
</evidence>
<organism evidence="1 2">
    <name type="scientific">Bythopirellula goksoeyrii</name>
    <dbReference type="NCBI Taxonomy" id="1400387"/>
    <lineage>
        <taxon>Bacteria</taxon>
        <taxon>Pseudomonadati</taxon>
        <taxon>Planctomycetota</taxon>
        <taxon>Planctomycetia</taxon>
        <taxon>Pirellulales</taxon>
        <taxon>Lacipirellulaceae</taxon>
        <taxon>Bythopirellula</taxon>
    </lineage>
</organism>
<dbReference type="GO" id="GO:0006313">
    <property type="term" value="P:DNA transposition"/>
    <property type="evidence" value="ECO:0007669"/>
    <property type="project" value="InterPro"/>
</dbReference>
<dbReference type="Proteomes" id="UP000323917">
    <property type="component" value="Chromosome"/>
</dbReference>
<dbReference type="GO" id="GO:0003677">
    <property type="term" value="F:DNA binding"/>
    <property type="evidence" value="ECO:0007669"/>
    <property type="project" value="InterPro"/>
</dbReference>
<gene>
    <name evidence="1" type="ORF">Pr1d_44550</name>
</gene>
<dbReference type="GO" id="GO:0004803">
    <property type="term" value="F:transposase activity"/>
    <property type="evidence" value="ECO:0007669"/>
    <property type="project" value="InterPro"/>
</dbReference>